<dbReference type="AlphaFoldDB" id="A0A7S7NPU9"/>
<dbReference type="InterPro" id="IPR001867">
    <property type="entry name" value="OmpR/PhoB-type_DNA-bd"/>
</dbReference>
<proteinExistence type="predicted"/>
<dbReference type="Gene3D" id="1.10.10.10">
    <property type="entry name" value="Winged helix-like DNA-binding domain superfamily/Winged helix DNA-binding domain"/>
    <property type="match status" value="1"/>
</dbReference>
<reference evidence="8 9" key="1">
    <citation type="submission" date="2020-10" db="EMBL/GenBank/DDBJ databases">
        <title>Complete genome sequence of Paludibaculum fermentans P105T, a facultatively anaerobic acidobacterium capable of dissimilatory Fe(III) reduction.</title>
        <authorList>
            <person name="Dedysh S.N."/>
            <person name="Beletsky A.V."/>
            <person name="Kulichevskaya I.S."/>
            <person name="Mardanov A.V."/>
            <person name="Ravin N.V."/>
        </authorList>
    </citation>
    <scope>NUCLEOTIDE SEQUENCE [LARGE SCALE GENOMIC DNA]</scope>
    <source>
        <strain evidence="8 9">P105</strain>
    </source>
</reference>
<dbReference type="InterPro" id="IPR036388">
    <property type="entry name" value="WH-like_DNA-bd_sf"/>
</dbReference>
<dbReference type="SUPFAM" id="SSF46894">
    <property type="entry name" value="C-terminal effector domain of the bipartite response regulators"/>
    <property type="match status" value="1"/>
</dbReference>
<dbReference type="GO" id="GO:0000156">
    <property type="term" value="F:phosphorelay response regulator activity"/>
    <property type="evidence" value="ECO:0007669"/>
    <property type="project" value="TreeGrafter"/>
</dbReference>
<dbReference type="GO" id="GO:0000976">
    <property type="term" value="F:transcription cis-regulatory region binding"/>
    <property type="evidence" value="ECO:0007669"/>
    <property type="project" value="TreeGrafter"/>
</dbReference>
<dbReference type="RefSeq" id="WP_194449268.1">
    <property type="nucleotide sequence ID" value="NZ_CP063849.1"/>
</dbReference>
<feature type="DNA-binding region" description="OmpR/PhoB-type" evidence="6">
    <location>
        <begin position="2"/>
        <end position="100"/>
    </location>
</feature>
<dbReference type="GO" id="GO:0005829">
    <property type="term" value="C:cytosol"/>
    <property type="evidence" value="ECO:0007669"/>
    <property type="project" value="TreeGrafter"/>
</dbReference>
<sequence>MSSLATMNGLTIGATAVAVAAPSAVSSTRLTRKERELLTTLMQNPGRCISRETLLRTVWKYSDGARTRTVDVHVQRLRRKLGREAAAIKTIVRLGYCWFPEPEVISRPTPVW</sequence>
<evidence type="ECO:0000256" key="6">
    <source>
        <dbReference type="PROSITE-ProRule" id="PRU01091"/>
    </source>
</evidence>
<dbReference type="Pfam" id="PF00486">
    <property type="entry name" value="Trans_reg_C"/>
    <property type="match status" value="1"/>
</dbReference>
<dbReference type="PANTHER" id="PTHR48111:SF1">
    <property type="entry name" value="TWO-COMPONENT RESPONSE REGULATOR ORR33"/>
    <property type="match status" value="1"/>
</dbReference>
<evidence type="ECO:0000256" key="3">
    <source>
        <dbReference type="ARBA" id="ARBA00023015"/>
    </source>
</evidence>
<evidence type="ECO:0000256" key="2">
    <source>
        <dbReference type="ARBA" id="ARBA00023012"/>
    </source>
</evidence>
<keyword evidence="9" id="KW-1185">Reference proteome</keyword>
<evidence type="ECO:0000256" key="4">
    <source>
        <dbReference type="ARBA" id="ARBA00023125"/>
    </source>
</evidence>
<keyword evidence="3" id="KW-0805">Transcription regulation</keyword>
<dbReference type="InterPro" id="IPR016032">
    <property type="entry name" value="Sig_transdc_resp-reg_C-effctor"/>
</dbReference>
<dbReference type="CDD" id="cd00383">
    <property type="entry name" value="trans_reg_C"/>
    <property type="match status" value="1"/>
</dbReference>
<dbReference type="InterPro" id="IPR039420">
    <property type="entry name" value="WalR-like"/>
</dbReference>
<dbReference type="PROSITE" id="PS51755">
    <property type="entry name" value="OMPR_PHOB"/>
    <property type="match status" value="1"/>
</dbReference>
<evidence type="ECO:0000313" key="8">
    <source>
        <dbReference type="EMBL" id="QOY87601.1"/>
    </source>
</evidence>
<feature type="domain" description="OmpR/PhoB-type" evidence="7">
    <location>
        <begin position="2"/>
        <end position="100"/>
    </location>
</feature>
<dbReference type="Proteomes" id="UP000593892">
    <property type="component" value="Chromosome"/>
</dbReference>
<keyword evidence="2" id="KW-0902">Two-component regulatory system</keyword>
<dbReference type="SMART" id="SM00862">
    <property type="entry name" value="Trans_reg_C"/>
    <property type="match status" value="1"/>
</dbReference>
<name>A0A7S7NPU9_PALFE</name>
<keyword evidence="1" id="KW-0597">Phosphoprotein</keyword>
<dbReference type="GO" id="GO:0006355">
    <property type="term" value="P:regulation of DNA-templated transcription"/>
    <property type="evidence" value="ECO:0007669"/>
    <property type="project" value="InterPro"/>
</dbReference>
<gene>
    <name evidence="8" type="ORF">IRI77_33430</name>
</gene>
<accession>A0A7S7NPU9</accession>
<evidence type="ECO:0000259" key="7">
    <source>
        <dbReference type="PROSITE" id="PS51755"/>
    </source>
</evidence>
<dbReference type="PANTHER" id="PTHR48111">
    <property type="entry name" value="REGULATOR OF RPOS"/>
    <property type="match status" value="1"/>
</dbReference>
<dbReference type="EMBL" id="CP063849">
    <property type="protein sequence ID" value="QOY87601.1"/>
    <property type="molecule type" value="Genomic_DNA"/>
</dbReference>
<dbReference type="GO" id="GO:0032993">
    <property type="term" value="C:protein-DNA complex"/>
    <property type="evidence" value="ECO:0007669"/>
    <property type="project" value="TreeGrafter"/>
</dbReference>
<evidence type="ECO:0000313" key="9">
    <source>
        <dbReference type="Proteomes" id="UP000593892"/>
    </source>
</evidence>
<keyword evidence="5" id="KW-0804">Transcription</keyword>
<evidence type="ECO:0000256" key="1">
    <source>
        <dbReference type="ARBA" id="ARBA00022553"/>
    </source>
</evidence>
<organism evidence="8 9">
    <name type="scientific">Paludibaculum fermentans</name>
    <dbReference type="NCBI Taxonomy" id="1473598"/>
    <lineage>
        <taxon>Bacteria</taxon>
        <taxon>Pseudomonadati</taxon>
        <taxon>Acidobacteriota</taxon>
        <taxon>Terriglobia</taxon>
        <taxon>Bryobacterales</taxon>
        <taxon>Bryobacteraceae</taxon>
        <taxon>Paludibaculum</taxon>
    </lineage>
</organism>
<evidence type="ECO:0000256" key="5">
    <source>
        <dbReference type="ARBA" id="ARBA00023163"/>
    </source>
</evidence>
<protein>
    <submittedName>
        <fullName evidence="8">Winged helix-turn-helix domain-containing protein</fullName>
    </submittedName>
</protein>
<dbReference type="KEGG" id="pfer:IRI77_33430"/>
<keyword evidence="4 6" id="KW-0238">DNA-binding</keyword>